<organism evidence="1 2">
    <name type="scientific">Trema orientale</name>
    <name type="common">Charcoal tree</name>
    <name type="synonym">Celtis orientalis</name>
    <dbReference type="NCBI Taxonomy" id="63057"/>
    <lineage>
        <taxon>Eukaryota</taxon>
        <taxon>Viridiplantae</taxon>
        <taxon>Streptophyta</taxon>
        <taxon>Embryophyta</taxon>
        <taxon>Tracheophyta</taxon>
        <taxon>Spermatophyta</taxon>
        <taxon>Magnoliopsida</taxon>
        <taxon>eudicotyledons</taxon>
        <taxon>Gunneridae</taxon>
        <taxon>Pentapetalae</taxon>
        <taxon>rosids</taxon>
        <taxon>fabids</taxon>
        <taxon>Rosales</taxon>
        <taxon>Cannabaceae</taxon>
        <taxon>Trema</taxon>
    </lineage>
</organism>
<evidence type="ECO:0000313" key="2">
    <source>
        <dbReference type="Proteomes" id="UP000237000"/>
    </source>
</evidence>
<proteinExistence type="predicted"/>
<evidence type="ECO:0000313" key="1">
    <source>
        <dbReference type="EMBL" id="PON93765.1"/>
    </source>
</evidence>
<reference evidence="2" key="1">
    <citation type="submission" date="2016-06" db="EMBL/GenBank/DDBJ databases">
        <title>Parallel loss of symbiosis genes in relatives of nitrogen-fixing non-legume Parasponia.</title>
        <authorList>
            <person name="Van Velzen R."/>
            <person name="Holmer R."/>
            <person name="Bu F."/>
            <person name="Rutten L."/>
            <person name="Van Zeijl A."/>
            <person name="Liu W."/>
            <person name="Santuari L."/>
            <person name="Cao Q."/>
            <person name="Sharma T."/>
            <person name="Shen D."/>
            <person name="Roswanjaya Y."/>
            <person name="Wardhani T."/>
            <person name="Kalhor M.S."/>
            <person name="Jansen J."/>
            <person name="Van den Hoogen J."/>
            <person name="Gungor B."/>
            <person name="Hartog M."/>
            <person name="Hontelez J."/>
            <person name="Verver J."/>
            <person name="Yang W.-C."/>
            <person name="Schijlen E."/>
            <person name="Repin R."/>
            <person name="Schilthuizen M."/>
            <person name="Schranz E."/>
            <person name="Heidstra R."/>
            <person name="Miyata K."/>
            <person name="Fedorova E."/>
            <person name="Kohlen W."/>
            <person name="Bisseling T."/>
            <person name="Smit S."/>
            <person name="Geurts R."/>
        </authorList>
    </citation>
    <scope>NUCLEOTIDE SEQUENCE [LARGE SCALE GENOMIC DNA]</scope>
    <source>
        <strain evidence="2">cv. RG33-2</strain>
    </source>
</reference>
<accession>A0A2P5F7K6</accession>
<keyword evidence="2" id="KW-1185">Reference proteome</keyword>
<protein>
    <submittedName>
        <fullName evidence="1">Uncharacterized protein</fullName>
    </submittedName>
</protein>
<dbReference type="AlphaFoldDB" id="A0A2P5F7K6"/>
<name>A0A2P5F7K6_TREOI</name>
<dbReference type="InParanoid" id="A0A2P5F7K6"/>
<gene>
    <name evidence="1" type="ORF">TorRG33x02_104680</name>
</gene>
<feature type="non-terminal residue" evidence="1">
    <location>
        <position position="1"/>
    </location>
</feature>
<dbReference type="EMBL" id="JXTC01000056">
    <property type="protein sequence ID" value="PON93765.1"/>
    <property type="molecule type" value="Genomic_DNA"/>
</dbReference>
<dbReference type="Proteomes" id="UP000237000">
    <property type="component" value="Unassembled WGS sequence"/>
</dbReference>
<sequence>RQLLLLHRRWSTASLVKLLTKEDVDHRTLLFDSRATNFLLRMGSPAMLQVHLVIEPADNQGVARVGVEYLSEGAFLRKSKWLPLKRAYKVKVMLEMKFIFDSGVMFQMDVYHFHKGHRSRIATRL</sequence>
<comment type="caution">
    <text evidence="1">The sequence shown here is derived from an EMBL/GenBank/DDBJ whole genome shotgun (WGS) entry which is preliminary data.</text>
</comment>